<proteinExistence type="predicted"/>
<accession>A0ABY4TX92</accession>
<feature type="chain" id="PRO_5047075938" evidence="1">
    <location>
        <begin position="26"/>
        <end position="170"/>
    </location>
</feature>
<organism evidence="2 3">
    <name type="scientific">Sphingomonas donggukensis</name>
    <dbReference type="NCBI Taxonomy" id="2949093"/>
    <lineage>
        <taxon>Bacteria</taxon>
        <taxon>Pseudomonadati</taxon>
        <taxon>Pseudomonadota</taxon>
        <taxon>Alphaproteobacteria</taxon>
        <taxon>Sphingomonadales</taxon>
        <taxon>Sphingomonadaceae</taxon>
        <taxon>Sphingomonas</taxon>
    </lineage>
</organism>
<reference evidence="2" key="1">
    <citation type="submission" date="2022-05" db="EMBL/GenBank/DDBJ databases">
        <title>Sphingomonas sp. strain RMG20 Genome sequencing and assembly.</title>
        <authorList>
            <person name="Kim I."/>
        </authorList>
    </citation>
    <scope>NUCLEOTIDE SEQUENCE</scope>
    <source>
        <strain evidence="2">RMG20</strain>
    </source>
</reference>
<evidence type="ECO:0000313" key="3">
    <source>
        <dbReference type="Proteomes" id="UP001055580"/>
    </source>
</evidence>
<keyword evidence="1" id="KW-0732">Signal</keyword>
<evidence type="ECO:0000313" key="2">
    <source>
        <dbReference type="EMBL" id="URW75769.1"/>
    </source>
</evidence>
<dbReference type="EMBL" id="CP098401">
    <property type="protein sequence ID" value="URW75769.1"/>
    <property type="molecule type" value="Genomic_DNA"/>
</dbReference>
<gene>
    <name evidence="2" type="ORF">M9980_00580</name>
</gene>
<feature type="signal peptide" evidence="1">
    <location>
        <begin position="1"/>
        <end position="25"/>
    </location>
</feature>
<dbReference type="Proteomes" id="UP001055580">
    <property type="component" value="Chromosome"/>
</dbReference>
<evidence type="ECO:0000256" key="1">
    <source>
        <dbReference type="SAM" id="SignalP"/>
    </source>
</evidence>
<sequence length="170" mass="16761">MPTWFRPVMTAAAFASGIVAPAAYAQSVPNPAAGIAGIGIGTVSLRPDTGSSTVAVNVGETQRQRGELATVSALGPFALTDVAISESSTGRRTQVADVIGIGVGSLNVTNPNDGNSAITLSVAQANPPQGSDASIGVASGGSPLSVGLPGWTGLPGLSRLPFTLPKIGGR</sequence>
<name>A0ABY4TX92_9SPHN</name>
<protein>
    <submittedName>
        <fullName evidence="2">Uncharacterized protein</fullName>
    </submittedName>
</protein>
<dbReference type="RefSeq" id="WP_250752321.1">
    <property type="nucleotide sequence ID" value="NZ_CP098401.1"/>
</dbReference>
<keyword evidence="3" id="KW-1185">Reference proteome</keyword>